<evidence type="ECO:0000256" key="2">
    <source>
        <dbReference type="ARBA" id="ARBA00022833"/>
    </source>
</evidence>
<gene>
    <name evidence="8" type="ORF">JX265_006784</name>
</gene>
<dbReference type="GO" id="GO:0046872">
    <property type="term" value="F:metal ion binding"/>
    <property type="evidence" value="ECO:0007669"/>
    <property type="project" value="UniProtKB-KW"/>
</dbReference>
<keyword evidence="5" id="KW-0804">Transcription</keyword>
<dbReference type="Gene3D" id="3.40.50.720">
    <property type="entry name" value="NAD(P)-binding Rossmann-like Domain"/>
    <property type="match status" value="1"/>
</dbReference>
<reference evidence="8" key="1">
    <citation type="submission" date="2021-03" db="EMBL/GenBank/DDBJ databases">
        <title>Revisited historic fungal species revealed as producer of novel bioactive compounds through whole genome sequencing and comparative genomics.</title>
        <authorList>
            <person name="Vignolle G.A."/>
            <person name="Hochenegger N."/>
            <person name="Mach R.L."/>
            <person name="Mach-Aigner A.R."/>
            <person name="Javad Rahimi M."/>
            <person name="Salim K.A."/>
            <person name="Chan C.M."/>
            <person name="Lim L.B.L."/>
            <person name="Cai F."/>
            <person name="Druzhinina I.S."/>
            <person name="U'Ren J.M."/>
            <person name="Derntl C."/>
        </authorList>
    </citation>
    <scope>NUCLEOTIDE SEQUENCE</scope>
    <source>
        <strain evidence="8">TUCIM 5799</strain>
    </source>
</reference>
<dbReference type="InterPro" id="IPR016040">
    <property type="entry name" value="NAD(P)-bd_dom"/>
</dbReference>
<name>A0A9Q0ALH4_9PEZI</name>
<evidence type="ECO:0000256" key="5">
    <source>
        <dbReference type="ARBA" id="ARBA00023163"/>
    </source>
</evidence>
<dbReference type="PANTHER" id="PTHR36206">
    <property type="entry name" value="ASPERCRYPTIN BIOSYNTHESIS CLUSTER-SPECIFIC TRANSCRIPTION REGULATOR ATNN-RELATED"/>
    <property type="match status" value="1"/>
</dbReference>
<keyword evidence="6" id="KW-0539">Nucleus</keyword>
<evidence type="ECO:0000313" key="8">
    <source>
        <dbReference type="EMBL" id="KAI1868805.1"/>
    </source>
</evidence>
<keyword evidence="4" id="KW-0238">DNA-binding</keyword>
<keyword evidence="1" id="KW-0479">Metal-binding</keyword>
<dbReference type="AlphaFoldDB" id="A0A9Q0ALH4"/>
<feature type="domain" description="NAD(P)-binding" evidence="7">
    <location>
        <begin position="350"/>
        <end position="539"/>
    </location>
</feature>
<proteinExistence type="predicted"/>
<evidence type="ECO:0000259" key="7">
    <source>
        <dbReference type="Pfam" id="PF13460"/>
    </source>
</evidence>
<evidence type="ECO:0000256" key="1">
    <source>
        <dbReference type="ARBA" id="ARBA00022723"/>
    </source>
</evidence>
<dbReference type="GO" id="GO:0003677">
    <property type="term" value="F:DNA binding"/>
    <property type="evidence" value="ECO:0007669"/>
    <property type="project" value="UniProtKB-KW"/>
</dbReference>
<evidence type="ECO:0000313" key="9">
    <source>
        <dbReference type="Proteomes" id="UP000829685"/>
    </source>
</evidence>
<evidence type="ECO:0000256" key="6">
    <source>
        <dbReference type="ARBA" id="ARBA00023242"/>
    </source>
</evidence>
<evidence type="ECO:0000256" key="4">
    <source>
        <dbReference type="ARBA" id="ARBA00023125"/>
    </source>
</evidence>
<keyword evidence="2" id="KW-0862">Zinc</keyword>
<dbReference type="Pfam" id="PF13460">
    <property type="entry name" value="NAD_binding_10"/>
    <property type="match status" value="1"/>
</dbReference>
<dbReference type="Proteomes" id="UP000829685">
    <property type="component" value="Unassembled WGS sequence"/>
</dbReference>
<evidence type="ECO:0000256" key="3">
    <source>
        <dbReference type="ARBA" id="ARBA00023015"/>
    </source>
</evidence>
<dbReference type="PANTHER" id="PTHR36206:SF12">
    <property type="entry name" value="ASPERCRYPTIN BIOSYNTHESIS CLUSTER-SPECIFIC TRANSCRIPTION REGULATOR ATNN-RELATED"/>
    <property type="match status" value="1"/>
</dbReference>
<keyword evidence="9" id="KW-1185">Reference proteome</keyword>
<accession>A0A9Q0ALH4</accession>
<dbReference type="InterPro" id="IPR036291">
    <property type="entry name" value="NAD(P)-bd_dom_sf"/>
</dbReference>
<sequence length="553" mass="60441">MANVFASGIKSNAALQPMRPTFNEITPRDIDLLSRYFSTKTIFDVKLDCYDEARQVLQASLTDPPIRHAVMSLRALREDFETSGAGPGPNAQRSATFNYGLQQYCMALGGIASNLSSLGSNGLKTTLLCCQIFISIEQVRGNFAVMAQHVVRGLRIMREYRARPYYVAAQKLVPAHRDHLPLLDVFIIKMFAAPCKFTEPPATVDLSRITSSGGLASPYPQPVESRHLRKINPNLRAELTRIAASTLEFLGKVSCIKSIGNALRLLSEKAALLDSLESWLIGLENFQSGLKFPGLETVSVSFMRLFHLILRIVLLGALDSSPDLDTKLQTENDRLQGLANNVGERLKAYTVALVRSSSSLATRPGLTVVTGSPLSKPDIRSALSAVPTLTPSAAIVTLNTVRKSDSPFAAQVSPPRFLADSCANVCEVLEHAGIHRIVVMSTAGVGDSWGKLPWMSKAFMGWTNIKYALEDHGLVDKEIRQTKMDWTLVRAVRLDFDDQKQKPGNTTTDVKTLGSNGDGMRMTDSVCIASVARFLVKVAVEELFVQSAVVVTN</sequence>
<dbReference type="SUPFAM" id="SSF51735">
    <property type="entry name" value="NAD(P)-binding Rossmann-fold domains"/>
    <property type="match status" value="1"/>
</dbReference>
<organism evidence="8 9">
    <name type="scientific">Neoarthrinium moseri</name>
    <dbReference type="NCBI Taxonomy" id="1658444"/>
    <lineage>
        <taxon>Eukaryota</taxon>
        <taxon>Fungi</taxon>
        <taxon>Dikarya</taxon>
        <taxon>Ascomycota</taxon>
        <taxon>Pezizomycotina</taxon>
        <taxon>Sordariomycetes</taxon>
        <taxon>Xylariomycetidae</taxon>
        <taxon>Amphisphaeriales</taxon>
        <taxon>Apiosporaceae</taxon>
        <taxon>Neoarthrinium</taxon>
    </lineage>
</organism>
<dbReference type="EMBL" id="JAFIMR010000016">
    <property type="protein sequence ID" value="KAI1868805.1"/>
    <property type="molecule type" value="Genomic_DNA"/>
</dbReference>
<keyword evidence="3" id="KW-0805">Transcription regulation</keyword>
<comment type="caution">
    <text evidence="8">The sequence shown here is derived from an EMBL/GenBank/DDBJ whole genome shotgun (WGS) entry which is preliminary data.</text>
</comment>
<protein>
    <recommendedName>
        <fullName evidence="7">NAD(P)-binding domain-containing protein</fullName>
    </recommendedName>
</protein>
<dbReference type="InterPro" id="IPR052360">
    <property type="entry name" value="Transcr_Regulatory_Proteins"/>
</dbReference>